<dbReference type="PROSITE" id="PS51186">
    <property type="entry name" value="GNAT"/>
    <property type="match status" value="1"/>
</dbReference>
<proteinExistence type="predicted"/>
<keyword evidence="4" id="KW-1185">Reference proteome</keyword>
<evidence type="ECO:0000313" key="3">
    <source>
        <dbReference type="EMBL" id="MBB5691910.1"/>
    </source>
</evidence>
<dbReference type="AlphaFoldDB" id="A0A840XXG6"/>
<dbReference type="Gene3D" id="3.40.630.30">
    <property type="match status" value="1"/>
</dbReference>
<feature type="region of interest" description="Disordered" evidence="1">
    <location>
        <begin position="284"/>
        <end position="315"/>
    </location>
</feature>
<dbReference type="CDD" id="cd04301">
    <property type="entry name" value="NAT_SF"/>
    <property type="match status" value="1"/>
</dbReference>
<gene>
    <name evidence="3" type="ORF">FHS88_004077</name>
</gene>
<dbReference type="Proteomes" id="UP000562254">
    <property type="component" value="Unassembled WGS sequence"/>
</dbReference>
<reference evidence="3 4" key="1">
    <citation type="submission" date="2020-08" db="EMBL/GenBank/DDBJ databases">
        <title>Genomic Encyclopedia of Type Strains, Phase IV (KMG-IV): sequencing the most valuable type-strain genomes for metagenomic binning, comparative biology and taxonomic classification.</title>
        <authorList>
            <person name="Goeker M."/>
        </authorList>
    </citation>
    <scope>NUCLEOTIDE SEQUENCE [LARGE SCALE GENOMIC DNA]</scope>
    <source>
        <strain evidence="3 4">DSM 25895</strain>
    </source>
</reference>
<comment type="caution">
    <text evidence="3">The sequence shown here is derived from an EMBL/GenBank/DDBJ whole genome shotgun (WGS) entry which is preliminary data.</text>
</comment>
<feature type="domain" description="N-acetyltransferase" evidence="2">
    <location>
        <begin position="147"/>
        <end position="299"/>
    </location>
</feature>
<dbReference type="InterPro" id="IPR016181">
    <property type="entry name" value="Acyl_CoA_acyltransferase"/>
</dbReference>
<evidence type="ECO:0000313" key="4">
    <source>
        <dbReference type="Proteomes" id="UP000562254"/>
    </source>
</evidence>
<keyword evidence="3" id="KW-0689">Ribosomal protein</keyword>
<protein>
    <submittedName>
        <fullName evidence="3">Ribosomal protein S18 acetylase RimI-like enzyme</fullName>
    </submittedName>
</protein>
<dbReference type="GO" id="GO:0016747">
    <property type="term" value="F:acyltransferase activity, transferring groups other than amino-acyl groups"/>
    <property type="evidence" value="ECO:0007669"/>
    <property type="project" value="InterPro"/>
</dbReference>
<dbReference type="EMBL" id="JACIJE010000026">
    <property type="protein sequence ID" value="MBB5691910.1"/>
    <property type="molecule type" value="Genomic_DNA"/>
</dbReference>
<organism evidence="3 4">
    <name type="scientific">Neoroseomonas alkaliterrae</name>
    <dbReference type="NCBI Taxonomy" id="1452450"/>
    <lineage>
        <taxon>Bacteria</taxon>
        <taxon>Pseudomonadati</taxon>
        <taxon>Pseudomonadota</taxon>
        <taxon>Alphaproteobacteria</taxon>
        <taxon>Acetobacterales</taxon>
        <taxon>Acetobacteraceae</taxon>
        <taxon>Neoroseomonas</taxon>
    </lineage>
</organism>
<evidence type="ECO:0000259" key="2">
    <source>
        <dbReference type="PROSITE" id="PS51186"/>
    </source>
</evidence>
<name>A0A840XXG6_9PROT</name>
<dbReference type="RefSeq" id="WP_184487275.1">
    <property type="nucleotide sequence ID" value="NZ_JAAEDJ010000210.1"/>
</dbReference>
<evidence type="ECO:0000256" key="1">
    <source>
        <dbReference type="SAM" id="MobiDB-lite"/>
    </source>
</evidence>
<keyword evidence="3" id="KW-0687">Ribonucleoprotein</keyword>
<dbReference type="SUPFAM" id="SSF55729">
    <property type="entry name" value="Acyl-CoA N-acyltransferases (Nat)"/>
    <property type="match status" value="1"/>
</dbReference>
<dbReference type="InterPro" id="IPR000182">
    <property type="entry name" value="GNAT_dom"/>
</dbReference>
<accession>A0A840XXG6</accession>
<sequence length="315" mass="33254">MGRHVGTIPKSLLAGQWSVSFKTRGGANWQQVGMVPLSRLPVADIALLRQLVAGDDLARFYLALAEAEAARGEDASLVRIGHARCGAALGARFDGIAVFSTVGELDDADLSALLDWPGRLELHLTDLHHARLGRLSAQGLGSARRMVAMEAPTRGAAPDPEASLLDAAGFAAAAALMARSNPETVLSARMAALPFAGIREAGRLVAIAGTIGVAGDTALIGHFLTVPEARRLGLARRLALHLRWHFAQSGVTRLLLATTEDNRPAFRAYSAAGFSVSGQRWQVDRTVGPFDGPARTTRQPSSSPAPPLSTKAERQ</sequence>
<dbReference type="GO" id="GO:0005840">
    <property type="term" value="C:ribosome"/>
    <property type="evidence" value="ECO:0007669"/>
    <property type="project" value="UniProtKB-KW"/>
</dbReference>
<dbReference type="Pfam" id="PF00583">
    <property type="entry name" value="Acetyltransf_1"/>
    <property type="match status" value="1"/>
</dbReference>